<evidence type="ECO:0000256" key="2">
    <source>
        <dbReference type="ARBA" id="ARBA00022723"/>
    </source>
</evidence>
<dbReference type="PANTHER" id="PTHR33751">
    <property type="entry name" value="CBB3-TYPE CYTOCHROME C OXIDASE SUBUNIT FIXP"/>
    <property type="match status" value="1"/>
</dbReference>
<evidence type="ECO:0000256" key="5">
    <source>
        <dbReference type="SAM" id="MobiDB-lite"/>
    </source>
</evidence>
<dbReference type="PROSITE" id="PS51007">
    <property type="entry name" value="CYTC"/>
    <property type="match status" value="2"/>
</dbReference>
<keyword evidence="6" id="KW-0732">Signal</keyword>
<feature type="signal peptide" evidence="6">
    <location>
        <begin position="1"/>
        <end position="24"/>
    </location>
</feature>
<dbReference type="PIRSF" id="PIRSF000005">
    <property type="entry name" value="Cytochrome_c4"/>
    <property type="match status" value="1"/>
</dbReference>
<evidence type="ECO:0000313" key="9">
    <source>
        <dbReference type="Proteomes" id="UP001501671"/>
    </source>
</evidence>
<feature type="domain" description="Cytochrome c" evidence="7">
    <location>
        <begin position="126"/>
        <end position="216"/>
    </location>
</feature>
<evidence type="ECO:0000313" key="8">
    <source>
        <dbReference type="EMBL" id="GAA4330120.1"/>
    </source>
</evidence>
<dbReference type="PANTHER" id="PTHR33751:SF11">
    <property type="entry name" value="BLL4483 PROTEIN"/>
    <property type="match status" value="1"/>
</dbReference>
<proteinExistence type="predicted"/>
<reference evidence="9" key="1">
    <citation type="journal article" date="2019" name="Int. J. Syst. Evol. Microbiol.">
        <title>The Global Catalogue of Microorganisms (GCM) 10K type strain sequencing project: providing services to taxonomists for standard genome sequencing and annotation.</title>
        <authorList>
            <consortium name="The Broad Institute Genomics Platform"/>
            <consortium name="The Broad Institute Genome Sequencing Center for Infectious Disease"/>
            <person name="Wu L."/>
            <person name="Ma J."/>
        </authorList>
    </citation>
    <scope>NUCLEOTIDE SEQUENCE [LARGE SCALE GENOMIC DNA]</scope>
    <source>
        <strain evidence="9">JCM 17666</strain>
    </source>
</reference>
<feature type="compositionally biased region" description="Low complexity" evidence="5">
    <location>
        <begin position="223"/>
        <end position="234"/>
    </location>
</feature>
<feature type="domain" description="Cytochrome c" evidence="7">
    <location>
        <begin position="31"/>
        <end position="112"/>
    </location>
</feature>
<dbReference type="EMBL" id="BAABFO010000007">
    <property type="protein sequence ID" value="GAA4330120.1"/>
    <property type="molecule type" value="Genomic_DNA"/>
</dbReference>
<dbReference type="InterPro" id="IPR009056">
    <property type="entry name" value="Cyt_c-like_dom"/>
</dbReference>
<keyword evidence="2 4" id="KW-0479">Metal-binding</keyword>
<dbReference type="SUPFAM" id="SSF46626">
    <property type="entry name" value="Cytochrome c"/>
    <property type="match status" value="2"/>
</dbReference>
<accession>A0ABP8GVM7</accession>
<keyword evidence="9" id="KW-1185">Reference proteome</keyword>
<feature type="region of interest" description="Disordered" evidence="5">
    <location>
        <begin position="218"/>
        <end position="244"/>
    </location>
</feature>
<keyword evidence="1 4" id="KW-0349">Heme</keyword>
<keyword evidence="3 4" id="KW-0408">Iron</keyword>
<evidence type="ECO:0000259" key="7">
    <source>
        <dbReference type="PROSITE" id="PS51007"/>
    </source>
</evidence>
<dbReference type="Proteomes" id="UP001501671">
    <property type="component" value="Unassembled WGS sequence"/>
</dbReference>
<dbReference type="InterPro" id="IPR024167">
    <property type="entry name" value="Cytochrome_c4-like"/>
</dbReference>
<evidence type="ECO:0000256" key="3">
    <source>
        <dbReference type="ARBA" id="ARBA00023004"/>
    </source>
</evidence>
<comment type="caution">
    <text evidence="8">The sequence shown here is derived from an EMBL/GenBank/DDBJ whole genome shotgun (WGS) entry which is preliminary data.</text>
</comment>
<evidence type="ECO:0000256" key="6">
    <source>
        <dbReference type="SAM" id="SignalP"/>
    </source>
</evidence>
<evidence type="ECO:0000256" key="4">
    <source>
        <dbReference type="PROSITE-ProRule" id="PRU00433"/>
    </source>
</evidence>
<dbReference type="Pfam" id="PF00034">
    <property type="entry name" value="Cytochrom_C"/>
    <property type="match status" value="1"/>
</dbReference>
<dbReference type="InterPro" id="IPR036909">
    <property type="entry name" value="Cyt_c-like_dom_sf"/>
</dbReference>
<organism evidence="8 9">
    <name type="scientific">Pigmentiphaga soli</name>
    <dbReference type="NCBI Taxonomy" id="1007095"/>
    <lineage>
        <taxon>Bacteria</taxon>
        <taxon>Pseudomonadati</taxon>
        <taxon>Pseudomonadota</taxon>
        <taxon>Betaproteobacteria</taxon>
        <taxon>Burkholderiales</taxon>
        <taxon>Alcaligenaceae</taxon>
        <taxon>Pigmentiphaga</taxon>
    </lineage>
</organism>
<dbReference type="Gene3D" id="1.10.760.10">
    <property type="entry name" value="Cytochrome c-like domain"/>
    <property type="match status" value="2"/>
</dbReference>
<dbReference type="RefSeq" id="WP_345248415.1">
    <property type="nucleotide sequence ID" value="NZ_BAABFO010000007.1"/>
</dbReference>
<protein>
    <submittedName>
        <fullName evidence="8">C-type cytochrome</fullName>
    </submittedName>
</protein>
<feature type="chain" id="PRO_5047439168" evidence="6">
    <location>
        <begin position="25"/>
        <end position="244"/>
    </location>
</feature>
<sequence length="244" mass="25534">MPPIRTLCLSGALLATALALQPAAAQPAPAPSLQPGTMAARLAACTACHGDHGRSAPDGYYPRIAGKPAEYLYNQLVGFRDGRRNYRPMNLLLENMPDEYLRQIAAWFSDQHPPYEAPRPARVSPAELERGRTLVTAGDPARKLPACTACHGSAMTGTLPAIPGLLGVPHDYITAQFGAFASGLRKAIEPDCMADIARRMSPEDISAVAAFLSSQTVQGQGEPAPASAGPLPLACGSQPAGGAR</sequence>
<gene>
    <name evidence="8" type="ORF">GCM10023144_17530</name>
</gene>
<evidence type="ECO:0000256" key="1">
    <source>
        <dbReference type="ARBA" id="ARBA00022617"/>
    </source>
</evidence>
<name>A0ABP8GVM7_9BURK</name>
<dbReference type="InterPro" id="IPR050597">
    <property type="entry name" value="Cytochrome_c_Oxidase_Subunit"/>
</dbReference>